<dbReference type="EMBL" id="BQKI01000008">
    <property type="protein sequence ID" value="GJN00408.1"/>
    <property type="molecule type" value="Genomic_DNA"/>
</dbReference>
<proteinExistence type="predicted"/>
<reference evidence="2" key="1">
    <citation type="journal article" date="2018" name="DNA Res.">
        <title>Multiple hybrid de novo genome assembly of finger millet, an orphan allotetraploid crop.</title>
        <authorList>
            <person name="Hatakeyama M."/>
            <person name="Aluri S."/>
            <person name="Balachadran M.T."/>
            <person name="Sivarajan S.R."/>
            <person name="Patrignani A."/>
            <person name="Gruter S."/>
            <person name="Poveda L."/>
            <person name="Shimizu-Inatsugi R."/>
            <person name="Baeten J."/>
            <person name="Francoijs K.J."/>
            <person name="Nataraja K.N."/>
            <person name="Reddy Y.A.N."/>
            <person name="Phadnis S."/>
            <person name="Ravikumar R.L."/>
            <person name="Schlapbach R."/>
            <person name="Sreeman S.M."/>
            <person name="Shimizu K.K."/>
        </authorList>
    </citation>
    <scope>NUCLEOTIDE SEQUENCE</scope>
</reference>
<comment type="caution">
    <text evidence="2">The sequence shown here is derived from an EMBL/GenBank/DDBJ whole genome shotgun (WGS) entry which is preliminary data.</text>
</comment>
<accession>A0AAV5CQH5</accession>
<dbReference type="Proteomes" id="UP001054889">
    <property type="component" value="Unassembled WGS sequence"/>
</dbReference>
<sequence>MAGINGCKDLRIRVLSRRLVIRQGPRRLPEAARRRAVHGPPPALLKGLPDLYLPQASYRRPQAGLVRVRRVRRGVAHQTTCWPTAAGTTLFVSTWAELARTGALPARWRPNHDRSVFWPRAVPSYSASLAEGGFRAA</sequence>
<evidence type="ECO:0000313" key="3">
    <source>
        <dbReference type="Proteomes" id="UP001054889"/>
    </source>
</evidence>
<reference evidence="2" key="2">
    <citation type="submission" date="2021-12" db="EMBL/GenBank/DDBJ databases">
        <title>Resequencing data analysis of finger millet.</title>
        <authorList>
            <person name="Hatakeyama M."/>
            <person name="Aluri S."/>
            <person name="Balachadran M.T."/>
            <person name="Sivarajan S.R."/>
            <person name="Poveda L."/>
            <person name="Shimizu-Inatsugi R."/>
            <person name="Schlapbach R."/>
            <person name="Sreeman S.M."/>
            <person name="Shimizu K.K."/>
        </authorList>
    </citation>
    <scope>NUCLEOTIDE SEQUENCE</scope>
</reference>
<dbReference type="EMBL" id="BQKI01000008">
    <property type="protein sequence ID" value="GJN00176.1"/>
    <property type="molecule type" value="Genomic_DNA"/>
</dbReference>
<name>A0AAV5CQH5_ELECO</name>
<evidence type="ECO:0000313" key="2">
    <source>
        <dbReference type="EMBL" id="GJN00408.1"/>
    </source>
</evidence>
<gene>
    <name evidence="2" type="primary">ga17589</name>
    <name evidence="1" type="synonym">ga17342</name>
    <name evidence="1" type="ORF">PR202_ga17342</name>
    <name evidence="2" type="ORF">PR202_ga17589</name>
</gene>
<keyword evidence="3" id="KW-1185">Reference proteome</keyword>
<protein>
    <submittedName>
        <fullName evidence="2">Uncharacterized protein</fullName>
    </submittedName>
</protein>
<evidence type="ECO:0000313" key="1">
    <source>
        <dbReference type="EMBL" id="GJN00176.1"/>
    </source>
</evidence>
<dbReference type="AlphaFoldDB" id="A0AAV5CQH5"/>
<organism evidence="2 3">
    <name type="scientific">Eleusine coracana subsp. coracana</name>
    <dbReference type="NCBI Taxonomy" id="191504"/>
    <lineage>
        <taxon>Eukaryota</taxon>
        <taxon>Viridiplantae</taxon>
        <taxon>Streptophyta</taxon>
        <taxon>Embryophyta</taxon>
        <taxon>Tracheophyta</taxon>
        <taxon>Spermatophyta</taxon>
        <taxon>Magnoliopsida</taxon>
        <taxon>Liliopsida</taxon>
        <taxon>Poales</taxon>
        <taxon>Poaceae</taxon>
        <taxon>PACMAD clade</taxon>
        <taxon>Chloridoideae</taxon>
        <taxon>Cynodonteae</taxon>
        <taxon>Eleusininae</taxon>
        <taxon>Eleusine</taxon>
    </lineage>
</organism>